<evidence type="ECO:0000313" key="4">
    <source>
        <dbReference type="Proteomes" id="UP000019132"/>
    </source>
</evidence>
<evidence type="ECO:0000313" key="3">
    <source>
        <dbReference type="EnsemblProtists" id="PYU1_T014823"/>
    </source>
</evidence>
<dbReference type="EnsemblProtists" id="PYU1_T014823">
    <property type="protein sequence ID" value="PYU1_T014823"/>
    <property type="gene ID" value="PYU1_G014792"/>
</dbReference>
<dbReference type="PROSITE" id="PS50106">
    <property type="entry name" value="PDZ"/>
    <property type="match status" value="1"/>
</dbReference>
<dbReference type="InParanoid" id="K3XC74"/>
<sequence length="310" mass="33683">MEPPSLMDQSAAFAMNSGMQPPATMAQQMPTSGASIPSAADSSAAVGGYAPSMVPQGASHQMRPHPHAHQMQQFHPQQQQQPQLDPMAAAYAPHPYARERTPTPPNAAVMHHRPASAGGVEQKTVQLLAACESCLLVVRIPGYDMSFHRVMEHKCSRCGDMLMLPQENMEMFILYGHFIPEVVGATIVLSTMVLHPSLRADFVAAVMNELLVPLQTDFVYDIAVPKRRDGLGMSLRMLKGDLVVGGFIDFDDNTESPSVAARIIAVGDVLVAINKKSITSSSFETNIRMLAHAASPVYLTFRRSRPVVLL</sequence>
<evidence type="ECO:0000259" key="2">
    <source>
        <dbReference type="PROSITE" id="PS50106"/>
    </source>
</evidence>
<dbReference type="VEuPathDB" id="FungiDB:PYU1_G014792"/>
<organism evidence="3 4">
    <name type="scientific">Globisporangium ultimum (strain ATCC 200006 / CBS 805.95 / DAOM BR144)</name>
    <name type="common">Pythium ultimum</name>
    <dbReference type="NCBI Taxonomy" id="431595"/>
    <lineage>
        <taxon>Eukaryota</taxon>
        <taxon>Sar</taxon>
        <taxon>Stramenopiles</taxon>
        <taxon>Oomycota</taxon>
        <taxon>Peronosporomycetes</taxon>
        <taxon>Pythiales</taxon>
        <taxon>Pythiaceae</taxon>
        <taxon>Globisporangium</taxon>
    </lineage>
</organism>
<evidence type="ECO:0000256" key="1">
    <source>
        <dbReference type="SAM" id="MobiDB-lite"/>
    </source>
</evidence>
<keyword evidence="4" id="KW-1185">Reference proteome</keyword>
<dbReference type="InterPro" id="IPR001478">
    <property type="entry name" value="PDZ"/>
</dbReference>
<protein>
    <recommendedName>
        <fullName evidence="2">PDZ domain-containing protein</fullName>
    </recommendedName>
</protein>
<proteinExistence type="predicted"/>
<dbReference type="HOGENOM" id="CLU_078937_0_0_1"/>
<dbReference type="Gene3D" id="2.30.42.10">
    <property type="match status" value="1"/>
</dbReference>
<reference evidence="4" key="1">
    <citation type="journal article" date="2010" name="Genome Biol.">
        <title>Genome sequence of the necrotrophic plant pathogen Pythium ultimum reveals original pathogenicity mechanisms and effector repertoire.</title>
        <authorList>
            <person name="Levesque C.A."/>
            <person name="Brouwer H."/>
            <person name="Cano L."/>
            <person name="Hamilton J.P."/>
            <person name="Holt C."/>
            <person name="Huitema E."/>
            <person name="Raffaele S."/>
            <person name="Robideau G.P."/>
            <person name="Thines M."/>
            <person name="Win J."/>
            <person name="Zerillo M.M."/>
            <person name="Beakes G.W."/>
            <person name="Boore J.L."/>
            <person name="Busam D."/>
            <person name="Dumas B."/>
            <person name="Ferriera S."/>
            <person name="Fuerstenberg S.I."/>
            <person name="Gachon C.M."/>
            <person name="Gaulin E."/>
            <person name="Govers F."/>
            <person name="Grenville-Briggs L."/>
            <person name="Horner N."/>
            <person name="Hostetler J."/>
            <person name="Jiang R.H."/>
            <person name="Johnson J."/>
            <person name="Krajaejun T."/>
            <person name="Lin H."/>
            <person name="Meijer H.J."/>
            <person name="Moore B."/>
            <person name="Morris P."/>
            <person name="Phuntmart V."/>
            <person name="Puiu D."/>
            <person name="Shetty J."/>
            <person name="Stajich J.E."/>
            <person name="Tripathy S."/>
            <person name="Wawra S."/>
            <person name="van West P."/>
            <person name="Whitty B.R."/>
            <person name="Coutinho P.M."/>
            <person name="Henrissat B."/>
            <person name="Martin F."/>
            <person name="Thomas P.D."/>
            <person name="Tyler B.M."/>
            <person name="De Vries R.P."/>
            <person name="Kamoun S."/>
            <person name="Yandell M."/>
            <person name="Tisserat N."/>
            <person name="Buell C.R."/>
        </authorList>
    </citation>
    <scope>NUCLEOTIDE SEQUENCE</scope>
    <source>
        <strain evidence="4">DAOM:BR144</strain>
    </source>
</reference>
<dbReference type="Proteomes" id="UP000019132">
    <property type="component" value="Unassembled WGS sequence"/>
</dbReference>
<dbReference type="OMA" id="MERKCPR"/>
<dbReference type="AlphaFoldDB" id="K3XC74"/>
<dbReference type="InterPro" id="IPR036034">
    <property type="entry name" value="PDZ_sf"/>
</dbReference>
<dbReference type="SUPFAM" id="SSF50156">
    <property type="entry name" value="PDZ domain-like"/>
    <property type="match status" value="1"/>
</dbReference>
<reference evidence="4" key="2">
    <citation type="submission" date="2010-04" db="EMBL/GenBank/DDBJ databases">
        <authorList>
            <person name="Buell R."/>
            <person name="Hamilton J."/>
            <person name="Hostetler J."/>
        </authorList>
    </citation>
    <scope>NUCLEOTIDE SEQUENCE [LARGE SCALE GENOMIC DNA]</scope>
    <source>
        <strain evidence="4">DAOM:BR144</strain>
    </source>
</reference>
<dbReference type="SMART" id="SM00228">
    <property type="entry name" value="PDZ"/>
    <property type="match status" value="1"/>
</dbReference>
<dbReference type="eggNOG" id="ENOG502RZUP">
    <property type="taxonomic scope" value="Eukaryota"/>
</dbReference>
<name>K3XC74_GLOUD</name>
<feature type="region of interest" description="Disordered" evidence="1">
    <location>
        <begin position="20"/>
        <end position="64"/>
    </location>
</feature>
<dbReference type="EMBL" id="ADOS01001592">
    <property type="status" value="NOT_ANNOTATED_CDS"/>
    <property type="molecule type" value="Genomic_DNA"/>
</dbReference>
<reference evidence="3" key="3">
    <citation type="submission" date="2015-02" db="UniProtKB">
        <authorList>
            <consortium name="EnsemblProtists"/>
        </authorList>
    </citation>
    <scope>IDENTIFICATION</scope>
    <source>
        <strain evidence="3">DAOM BR144</strain>
    </source>
</reference>
<feature type="domain" description="PDZ" evidence="2">
    <location>
        <begin position="221"/>
        <end position="305"/>
    </location>
</feature>
<feature type="compositionally biased region" description="Low complexity" evidence="1">
    <location>
        <begin position="32"/>
        <end position="45"/>
    </location>
</feature>
<accession>K3XC74</accession>